<dbReference type="EMBL" id="HACG01006911">
    <property type="protein sequence ID" value="CEK53776.1"/>
    <property type="molecule type" value="Transcribed_RNA"/>
</dbReference>
<name>A0A0B6YD77_9EUPU</name>
<feature type="region of interest" description="Disordered" evidence="1">
    <location>
        <begin position="1"/>
        <end position="20"/>
    </location>
</feature>
<feature type="compositionally biased region" description="Polar residues" evidence="1">
    <location>
        <begin position="46"/>
        <end position="58"/>
    </location>
</feature>
<reference evidence="2" key="1">
    <citation type="submission" date="2014-12" db="EMBL/GenBank/DDBJ databases">
        <title>Insight into the proteome of Arion vulgaris.</title>
        <authorList>
            <person name="Aradska J."/>
            <person name="Bulat T."/>
            <person name="Smidak R."/>
            <person name="Sarate P."/>
            <person name="Gangsoo J."/>
            <person name="Sialana F."/>
            <person name="Bilban M."/>
            <person name="Lubec G."/>
        </authorList>
    </citation>
    <scope>NUCLEOTIDE SEQUENCE</scope>
    <source>
        <tissue evidence="2">Skin</tissue>
    </source>
</reference>
<dbReference type="AlphaFoldDB" id="A0A0B6YD77"/>
<organism evidence="2">
    <name type="scientific">Arion vulgaris</name>
    <dbReference type="NCBI Taxonomy" id="1028688"/>
    <lineage>
        <taxon>Eukaryota</taxon>
        <taxon>Metazoa</taxon>
        <taxon>Spiralia</taxon>
        <taxon>Lophotrochozoa</taxon>
        <taxon>Mollusca</taxon>
        <taxon>Gastropoda</taxon>
        <taxon>Heterobranchia</taxon>
        <taxon>Euthyneura</taxon>
        <taxon>Panpulmonata</taxon>
        <taxon>Eupulmonata</taxon>
        <taxon>Stylommatophora</taxon>
        <taxon>Helicina</taxon>
        <taxon>Arionoidea</taxon>
        <taxon>Arionidae</taxon>
        <taxon>Arion</taxon>
    </lineage>
</organism>
<evidence type="ECO:0000256" key="1">
    <source>
        <dbReference type="SAM" id="MobiDB-lite"/>
    </source>
</evidence>
<feature type="compositionally biased region" description="Basic and acidic residues" evidence="1">
    <location>
        <begin position="1"/>
        <end position="15"/>
    </location>
</feature>
<proteinExistence type="predicted"/>
<feature type="compositionally biased region" description="Acidic residues" evidence="1">
    <location>
        <begin position="74"/>
        <end position="87"/>
    </location>
</feature>
<feature type="non-terminal residue" evidence="2">
    <location>
        <position position="87"/>
    </location>
</feature>
<feature type="compositionally biased region" description="Basic and acidic residues" evidence="1">
    <location>
        <begin position="59"/>
        <end position="73"/>
    </location>
</feature>
<feature type="region of interest" description="Disordered" evidence="1">
    <location>
        <begin position="46"/>
        <end position="87"/>
    </location>
</feature>
<protein>
    <submittedName>
        <fullName evidence="2">Uncharacterized protein</fullName>
    </submittedName>
</protein>
<evidence type="ECO:0000313" key="2">
    <source>
        <dbReference type="EMBL" id="CEK53776.1"/>
    </source>
</evidence>
<feature type="non-terminal residue" evidence="2">
    <location>
        <position position="1"/>
    </location>
</feature>
<accession>A0A0B6YD77</accession>
<gene>
    <name evidence="2" type="primary">ORF21214</name>
</gene>
<sequence>QKQNPTEKEDQDKSEQMVNINERFPIDIHNPQHYCHSLRHYHESHSQMTNYIQNSSKHVSNEHSVHSTERDQLDNESLEEEEEENQP</sequence>